<keyword evidence="3" id="KW-1185">Reference proteome</keyword>
<dbReference type="AlphaFoldDB" id="A0AAD5P0G1"/>
<reference evidence="2" key="1">
    <citation type="journal article" date="2022" name="Plant J.">
        <title>Strategies of tolerance reflected in two North American maple genomes.</title>
        <authorList>
            <person name="McEvoy S.L."/>
            <person name="Sezen U.U."/>
            <person name="Trouern-Trend A."/>
            <person name="McMahon S.M."/>
            <person name="Schaberg P.G."/>
            <person name="Yang J."/>
            <person name="Wegrzyn J.L."/>
            <person name="Swenson N.G."/>
        </authorList>
    </citation>
    <scope>NUCLEOTIDE SEQUENCE</scope>
    <source>
        <strain evidence="2">91603</strain>
    </source>
</reference>
<dbReference type="Proteomes" id="UP001064489">
    <property type="component" value="Chromosome 6"/>
</dbReference>
<evidence type="ECO:0000313" key="2">
    <source>
        <dbReference type="EMBL" id="KAI9191611.1"/>
    </source>
</evidence>
<dbReference type="EMBL" id="JAJSOW010000004">
    <property type="protein sequence ID" value="KAI9191611.1"/>
    <property type="molecule type" value="Genomic_DNA"/>
</dbReference>
<name>A0AAD5P0G1_ACENE</name>
<feature type="region of interest" description="Disordered" evidence="1">
    <location>
        <begin position="64"/>
        <end position="105"/>
    </location>
</feature>
<accession>A0AAD5P0G1</accession>
<comment type="caution">
    <text evidence="2">The sequence shown here is derived from an EMBL/GenBank/DDBJ whole genome shotgun (WGS) entry which is preliminary data.</text>
</comment>
<protein>
    <submittedName>
        <fullName evidence="2">Uncharacterized protein</fullName>
    </submittedName>
</protein>
<gene>
    <name evidence="2" type="ORF">LWI28_010827</name>
</gene>
<sequence length="105" mass="12061">MPFRPKRNLFGAAVEVPRLDQPQQSRPRHPDGIKGFVWLGHKAYEVSKEVQRFPPKFQTSSVRNWGLRRPKGPKRAQVEAEDSESEAEGSKLEDGHVEVLKRMPM</sequence>
<proteinExistence type="predicted"/>
<evidence type="ECO:0000313" key="3">
    <source>
        <dbReference type="Proteomes" id="UP001064489"/>
    </source>
</evidence>
<evidence type="ECO:0000256" key="1">
    <source>
        <dbReference type="SAM" id="MobiDB-lite"/>
    </source>
</evidence>
<organism evidence="2 3">
    <name type="scientific">Acer negundo</name>
    <name type="common">Box elder</name>
    <dbReference type="NCBI Taxonomy" id="4023"/>
    <lineage>
        <taxon>Eukaryota</taxon>
        <taxon>Viridiplantae</taxon>
        <taxon>Streptophyta</taxon>
        <taxon>Embryophyta</taxon>
        <taxon>Tracheophyta</taxon>
        <taxon>Spermatophyta</taxon>
        <taxon>Magnoliopsida</taxon>
        <taxon>eudicotyledons</taxon>
        <taxon>Gunneridae</taxon>
        <taxon>Pentapetalae</taxon>
        <taxon>rosids</taxon>
        <taxon>malvids</taxon>
        <taxon>Sapindales</taxon>
        <taxon>Sapindaceae</taxon>
        <taxon>Hippocastanoideae</taxon>
        <taxon>Acereae</taxon>
        <taxon>Acer</taxon>
    </lineage>
</organism>
<reference evidence="2" key="2">
    <citation type="submission" date="2023-02" db="EMBL/GenBank/DDBJ databases">
        <authorList>
            <person name="Swenson N.G."/>
            <person name="Wegrzyn J.L."/>
            <person name="Mcevoy S.L."/>
        </authorList>
    </citation>
    <scope>NUCLEOTIDE SEQUENCE</scope>
    <source>
        <strain evidence="2">91603</strain>
        <tissue evidence="2">Leaf</tissue>
    </source>
</reference>
<feature type="compositionally biased region" description="Basic and acidic residues" evidence="1">
    <location>
        <begin position="88"/>
        <end position="105"/>
    </location>
</feature>